<feature type="transmembrane region" description="Helical" evidence="2">
    <location>
        <begin position="73"/>
        <end position="95"/>
    </location>
</feature>
<comment type="caution">
    <text evidence="3">The sequence shown here is derived from an EMBL/GenBank/DDBJ whole genome shotgun (WGS) entry which is preliminary data.</text>
</comment>
<feature type="transmembrane region" description="Helical" evidence="2">
    <location>
        <begin position="158"/>
        <end position="191"/>
    </location>
</feature>
<feature type="region of interest" description="Disordered" evidence="1">
    <location>
        <begin position="225"/>
        <end position="250"/>
    </location>
</feature>
<name>A0ABQ6M846_9STRA</name>
<evidence type="ECO:0000256" key="1">
    <source>
        <dbReference type="SAM" id="MobiDB-lite"/>
    </source>
</evidence>
<reference evidence="3 4" key="1">
    <citation type="journal article" date="2023" name="Commun. Biol.">
        <title>Genome analysis of Parmales, the sister group of diatoms, reveals the evolutionary specialization of diatoms from phago-mixotrophs to photoautotrophs.</title>
        <authorList>
            <person name="Ban H."/>
            <person name="Sato S."/>
            <person name="Yoshikawa S."/>
            <person name="Yamada K."/>
            <person name="Nakamura Y."/>
            <person name="Ichinomiya M."/>
            <person name="Sato N."/>
            <person name="Blanc-Mathieu R."/>
            <person name="Endo H."/>
            <person name="Kuwata A."/>
            <person name="Ogata H."/>
        </authorList>
    </citation>
    <scope>NUCLEOTIDE SEQUENCE [LARGE SCALE GENOMIC DNA]</scope>
</reference>
<keyword evidence="2" id="KW-0472">Membrane</keyword>
<organism evidence="3 4">
    <name type="scientific">Tetraparma gracilis</name>
    <dbReference type="NCBI Taxonomy" id="2962635"/>
    <lineage>
        <taxon>Eukaryota</taxon>
        <taxon>Sar</taxon>
        <taxon>Stramenopiles</taxon>
        <taxon>Ochrophyta</taxon>
        <taxon>Bolidophyceae</taxon>
        <taxon>Parmales</taxon>
        <taxon>Triparmaceae</taxon>
        <taxon>Tetraparma</taxon>
    </lineage>
</organism>
<evidence type="ECO:0000313" key="3">
    <source>
        <dbReference type="EMBL" id="GMI21433.1"/>
    </source>
</evidence>
<feature type="transmembrane region" description="Helical" evidence="2">
    <location>
        <begin position="34"/>
        <end position="53"/>
    </location>
</feature>
<feature type="compositionally biased region" description="Basic and acidic residues" evidence="1">
    <location>
        <begin position="239"/>
        <end position="250"/>
    </location>
</feature>
<keyword evidence="4" id="KW-1185">Reference proteome</keyword>
<dbReference type="EMBL" id="BRYB01000048">
    <property type="protein sequence ID" value="GMI21433.1"/>
    <property type="molecule type" value="Genomic_DNA"/>
</dbReference>
<protein>
    <submittedName>
        <fullName evidence="3">Uncharacterized protein</fullName>
    </submittedName>
</protein>
<keyword evidence="2" id="KW-0812">Transmembrane</keyword>
<accession>A0ABQ6M846</accession>
<feature type="transmembrane region" description="Helical" evidence="2">
    <location>
        <begin position="115"/>
        <end position="137"/>
    </location>
</feature>
<keyword evidence="2" id="KW-1133">Transmembrane helix</keyword>
<dbReference type="Proteomes" id="UP001165060">
    <property type="component" value="Unassembled WGS sequence"/>
</dbReference>
<proteinExistence type="predicted"/>
<evidence type="ECO:0000313" key="4">
    <source>
        <dbReference type="Proteomes" id="UP001165060"/>
    </source>
</evidence>
<sequence>MELPLTLNDLTILYASAPLQPNGSLASALDRSTTLSLCAALHMVAVTFLLHRLHFTPKSSAAGRARLLRATKLVMMLCVGFFAMSWQRQAFYMAIHKAVQEVGAANSSMPTKTTFMCHLLIVFSRIRWLCFALALLFTARSYQVYLVALPSSFWEMPAFLGGVESTIFTALGFAGFLFLAAVVVPPFAWAVGLGADMHRFAVVLTALHALWLLLPRKTKKSVDAARGIEGKTGGGGGQRGEESSAKAKANEVVKSQYLAKAKDKAEKMD</sequence>
<gene>
    <name evidence="3" type="ORF">TeGR_g6652</name>
</gene>
<evidence type="ECO:0000256" key="2">
    <source>
        <dbReference type="SAM" id="Phobius"/>
    </source>
</evidence>
<feature type="transmembrane region" description="Helical" evidence="2">
    <location>
        <begin position="197"/>
        <end position="214"/>
    </location>
</feature>